<dbReference type="Proteomes" id="UP001060085">
    <property type="component" value="Linkage Group LG06"/>
</dbReference>
<evidence type="ECO:0000313" key="2">
    <source>
        <dbReference type="Proteomes" id="UP001060085"/>
    </source>
</evidence>
<name>A0ACC0AIF8_CATRO</name>
<sequence length="368" mass="39991">MEVEMEGRKAAAVLVVSPTYHGICSDLATISQLCHSRNIPLIVDEAHGAHFGFHHLLPISALCQGADLSIQSTHKVLCSLTQSSMLHMSGNLVGRYRICRCLQTLQSSSPSYLLLASLDAARAQLNESAETSLSRAIGLAVEAKNLINKVPKISVLKLAEFSYFPAMDPLRITIGTRHLGLSGFEADDVLSRDFGVVTELVGTRSITLAFNLGTQREHVLRLISGLKHLSAISAPKKCTKDDENGSEHQAPFENISMSLSPRDAFFARKTKVSIEDSVGRICGELVCPYPPGVPVLIPGEIITEGALNYLLQNNTTYSSKPIPVRAAGLMENIKCVTDANGIIYTGIPMLKQYNVMDHKGVTHHHSRI</sequence>
<proteinExistence type="predicted"/>
<gene>
    <name evidence="1" type="ORF">M9H77_28074</name>
</gene>
<accession>A0ACC0AIF8</accession>
<dbReference type="EMBL" id="CM044706">
    <property type="protein sequence ID" value="KAI5659281.1"/>
    <property type="molecule type" value="Genomic_DNA"/>
</dbReference>
<protein>
    <submittedName>
        <fullName evidence="1">Uncharacterized protein</fullName>
    </submittedName>
</protein>
<organism evidence="1 2">
    <name type="scientific">Catharanthus roseus</name>
    <name type="common">Madagascar periwinkle</name>
    <name type="synonym">Vinca rosea</name>
    <dbReference type="NCBI Taxonomy" id="4058"/>
    <lineage>
        <taxon>Eukaryota</taxon>
        <taxon>Viridiplantae</taxon>
        <taxon>Streptophyta</taxon>
        <taxon>Embryophyta</taxon>
        <taxon>Tracheophyta</taxon>
        <taxon>Spermatophyta</taxon>
        <taxon>Magnoliopsida</taxon>
        <taxon>eudicotyledons</taxon>
        <taxon>Gunneridae</taxon>
        <taxon>Pentapetalae</taxon>
        <taxon>asterids</taxon>
        <taxon>lamiids</taxon>
        <taxon>Gentianales</taxon>
        <taxon>Apocynaceae</taxon>
        <taxon>Rauvolfioideae</taxon>
        <taxon>Vinceae</taxon>
        <taxon>Catharanthinae</taxon>
        <taxon>Catharanthus</taxon>
    </lineage>
</organism>
<comment type="caution">
    <text evidence="1">The sequence shown here is derived from an EMBL/GenBank/DDBJ whole genome shotgun (WGS) entry which is preliminary data.</text>
</comment>
<evidence type="ECO:0000313" key="1">
    <source>
        <dbReference type="EMBL" id="KAI5659281.1"/>
    </source>
</evidence>
<reference evidence="2" key="1">
    <citation type="journal article" date="2023" name="Nat. Plants">
        <title>Single-cell RNA sequencing provides a high-resolution roadmap for understanding the multicellular compartmentation of specialized metabolism.</title>
        <authorList>
            <person name="Sun S."/>
            <person name="Shen X."/>
            <person name="Li Y."/>
            <person name="Li Y."/>
            <person name="Wang S."/>
            <person name="Li R."/>
            <person name="Zhang H."/>
            <person name="Shen G."/>
            <person name="Guo B."/>
            <person name="Wei J."/>
            <person name="Xu J."/>
            <person name="St-Pierre B."/>
            <person name="Chen S."/>
            <person name="Sun C."/>
        </authorList>
    </citation>
    <scope>NUCLEOTIDE SEQUENCE [LARGE SCALE GENOMIC DNA]</scope>
</reference>
<keyword evidence="2" id="KW-1185">Reference proteome</keyword>